<dbReference type="Gene3D" id="3.90.79.10">
    <property type="entry name" value="Nucleoside Triphosphate Pyrophosphohydrolase"/>
    <property type="match status" value="1"/>
</dbReference>
<name>A0A6B0GDC2_9EURY</name>
<dbReference type="EMBL" id="WSZK01000001">
    <property type="protein sequence ID" value="MWG32906.1"/>
    <property type="molecule type" value="Genomic_DNA"/>
</dbReference>
<dbReference type="PANTHER" id="PTHR43046:SF12">
    <property type="entry name" value="GDP-MANNOSE MANNOSYL HYDROLASE"/>
    <property type="match status" value="1"/>
</dbReference>
<dbReference type="AlphaFoldDB" id="A0A6B0GDC2"/>
<evidence type="ECO:0000259" key="4">
    <source>
        <dbReference type="PROSITE" id="PS51462"/>
    </source>
</evidence>
<dbReference type="InterPro" id="IPR020476">
    <property type="entry name" value="Nudix_hydrolase"/>
</dbReference>
<evidence type="ECO:0000256" key="1">
    <source>
        <dbReference type="ARBA" id="ARBA00001946"/>
    </source>
</evidence>
<evidence type="ECO:0000256" key="2">
    <source>
        <dbReference type="ARBA" id="ARBA00022801"/>
    </source>
</evidence>
<sequence>MSETTETHFLCNVTQKAVTVGPTGDVLLVQHPRGTWVVPGGRINDGETAEDALRREMHEETGLDVRVERPVLTATDLWRNDDGDPMFTVVYRCRADERSVTLNEEHEDYVWLTPAAAAEQVRGQRLGLAIERAVSGR</sequence>
<keyword evidence="3" id="KW-0460">Magnesium</keyword>
<dbReference type="InterPro" id="IPR015797">
    <property type="entry name" value="NUDIX_hydrolase-like_dom_sf"/>
</dbReference>
<organism evidence="5 6">
    <name type="scientific">Halomarina oriensis</name>
    <dbReference type="NCBI Taxonomy" id="671145"/>
    <lineage>
        <taxon>Archaea</taxon>
        <taxon>Methanobacteriati</taxon>
        <taxon>Methanobacteriota</taxon>
        <taxon>Stenosarchaea group</taxon>
        <taxon>Halobacteria</taxon>
        <taxon>Halobacteriales</taxon>
        <taxon>Natronomonadaceae</taxon>
        <taxon>Halomarina</taxon>
    </lineage>
</organism>
<evidence type="ECO:0000256" key="3">
    <source>
        <dbReference type="ARBA" id="ARBA00022842"/>
    </source>
</evidence>
<dbReference type="GO" id="GO:0016787">
    <property type="term" value="F:hydrolase activity"/>
    <property type="evidence" value="ECO:0007669"/>
    <property type="project" value="UniProtKB-KW"/>
</dbReference>
<dbReference type="PRINTS" id="PR00502">
    <property type="entry name" value="NUDIXFAMILY"/>
</dbReference>
<accession>A0A6B0GDC2</accession>
<dbReference type="PROSITE" id="PS00893">
    <property type="entry name" value="NUDIX_BOX"/>
    <property type="match status" value="1"/>
</dbReference>
<dbReference type="PANTHER" id="PTHR43046">
    <property type="entry name" value="GDP-MANNOSE MANNOSYL HYDROLASE"/>
    <property type="match status" value="1"/>
</dbReference>
<reference evidence="5 6" key="1">
    <citation type="submission" date="2019-12" db="EMBL/GenBank/DDBJ databases">
        <title>Halocatena pleomorpha gen. nov. sp. nov., an extremely halophilic archaeon of family Halobacteriaceae isolated from saltpan soil.</title>
        <authorList>
            <person name="Pal Y."/>
            <person name="Verma A."/>
            <person name="Krishnamurthi S."/>
            <person name="Kumar P."/>
        </authorList>
    </citation>
    <scope>NUCLEOTIDE SEQUENCE [LARGE SCALE GENOMIC DNA]</scope>
    <source>
        <strain evidence="5 6">JCM 16495</strain>
    </source>
</reference>
<dbReference type="InterPro" id="IPR000086">
    <property type="entry name" value="NUDIX_hydrolase_dom"/>
</dbReference>
<dbReference type="Pfam" id="PF00293">
    <property type="entry name" value="NUDIX"/>
    <property type="match status" value="1"/>
</dbReference>
<dbReference type="OrthoDB" id="25379at2157"/>
<proteinExistence type="predicted"/>
<dbReference type="InterPro" id="IPR020084">
    <property type="entry name" value="NUDIX_hydrolase_CS"/>
</dbReference>
<protein>
    <submittedName>
        <fullName evidence="5">NUDIX domain-containing protein</fullName>
    </submittedName>
</protein>
<dbReference type="PROSITE" id="PS51462">
    <property type="entry name" value="NUDIX"/>
    <property type="match status" value="1"/>
</dbReference>
<evidence type="ECO:0000313" key="5">
    <source>
        <dbReference type="EMBL" id="MWG32906.1"/>
    </source>
</evidence>
<keyword evidence="6" id="KW-1185">Reference proteome</keyword>
<dbReference type="SUPFAM" id="SSF55811">
    <property type="entry name" value="Nudix"/>
    <property type="match status" value="1"/>
</dbReference>
<evidence type="ECO:0000313" key="6">
    <source>
        <dbReference type="Proteomes" id="UP000451471"/>
    </source>
</evidence>
<dbReference type="RefSeq" id="WP_158202641.1">
    <property type="nucleotide sequence ID" value="NZ_WSZK01000001.1"/>
</dbReference>
<dbReference type="Proteomes" id="UP000451471">
    <property type="component" value="Unassembled WGS sequence"/>
</dbReference>
<keyword evidence="2" id="KW-0378">Hydrolase</keyword>
<comment type="cofactor">
    <cofactor evidence="1">
        <name>Mg(2+)</name>
        <dbReference type="ChEBI" id="CHEBI:18420"/>
    </cofactor>
</comment>
<comment type="caution">
    <text evidence="5">The sequence shown here is derived from an EMBL/GenBank/DDBJ whole genome shotgun (WGS) entry which is preliminary data.</text>
</comment>
<gene>
    <name evidence="5" type="ORF">GQS65_00090</name>
</gene>
<feature type="domain" description="Nudix hydrolase" evidence="4">
    <location>
        <begin position="4"/>
        <end position="134"/>
    </location>
</feature>